<evidence type="ECO:0000313" key="9">
    <source>
        <dbReference type="EMBL" id="SHE80732.1"/>
    </source>
</evidence>
<proteinExistence type="inferred from homology"/>
<evidence type="ECO:0000256" key="1">
    <source>
        <dbReference type="ARBA" id="ARBA00004651"/>
    </source>
</evidence>
<evidence type="ECO:0000256" key="2">
    <source>
        <dbReference type="ARBA" id="ARBA00022448"/>
    </source>
</evidence>
<dbReference type="GO" id="GO:0055085">
    <property type="term" value="P:transmembrane transport"/>
    <property type="evidence" value="ECO:0007669"/>
    <property type="project" value="InterPro"/>
</dbReference>
<evidence type="ECO:0000256" key="5">
    <source>
        <dbReference type="ARBA" id="ARBA00022989"/>
    </source>
</evidence>
<dbReference type="InterPro" id="IPR000515">
    <property type="entry name" value="MetI-like"/>
</dbReference>
<dbReference type="Gene3D" id="1.10.3720.10">
    <property type="entry name" value="MetI-like"/>
    <property type="match status" value="1"/>
</dbReference>
<comment type="similarity">
    <text evidence="7">Belongs to the binding-protein-dependent transport system permease family.</text>
</comment>
<keyword evidence="10" id="KW-1185">Reference proteome</keyword>
<dbReference type="InterPro" id="IPR035906">
    <property type="entry name" value="MetI-like_sf"/>
</dbReference>
<dbReference type="SUPFAM" id="SSF161098">
    <property type="entry name" value="MetI-like"/>
    <property type="match status" value="1"/>
</dbReference>
<keyword evidence="3" id="KW-1003">Cell membrane</keyword>
<sequence length="345" mass="38702">MAGFLKEVMTLSLKDYILTRILLAIPMMFILLIVIFFVLRIIPGDPVLAMLGGKAPQEVIEQKRHELGLDKPIIAQFFDYVGKLLKGDLGTSTLTSRPVWNEIIDRFPATVELTLFAFIIAVLIGIFWGSAAAAHRDGIIDVSARVYAVFIYAIPVFWFGLMMQYYFGMILRWLPVAGRLSPIVSLDTKTGFFLFDALISGNWEAFIDVLKHLLMPGITLGLVISSIFLRMVRNNTILMLSQDFSTAARARGISEKRVLYKHALRNAMVPILTVMGLQLAILLAGAVLTETTFSWPGLGSYLVMKIRYRDFPAIQGTIVFFAFFVIIISIVIDIINALIDPRVRY</sequence>
<dbReference type="GO" id="GO:0005886">
    <property type="term" value="C:plasma membrane"/>
    <property type="evidence" value="ECO:0007669"/>
    <property type="project" value="UniProtKB-SubCell"/>
</dbReference>
<dbReference type="Pfam" id="PF00528">
    <property type="entry name" value="BPD_transp_1"/>
    <property type="match status" value="1"/>
</dbReference>
<dbReference type="Pfam" id="PF19300">
    <property type="entry name" value="BPD_transp_1_N"/>
    <property type="match status" value="1"/>
</dbReference>
<keyword evidence="2 7" id="KW-0813">Transport</keyword>
<feature type="transmembrane region" description="Helical" evidence="7">
    <location>
        <begin position="21"/>
        <end position="42"/>
    </location>
</feature>
<gene>
    <name evidence="9" type="ORF">SAMN02745164_01178</name>
</gene>
<evidence type="ECO:0000259" key="8">
    <source>
        <dbReference type="PROSITE" id="PS50928"/>
    </source>
</evidence>
<comment type="caution">
    <text evidence="9">The sequence shown here is derived from an EMBL/GenBank/DDBJ whole genome shotgun (WGS) entry which is preliminary data.</text>
</comment>
<name>A0A1M4WID3_MARH1</name>
<feature type="transmembrane region" description="Helical" evidence="7">
    <location>
        <begin position="318"/>
        <end position="339"/>
    </location>
</feature>
<evidence type="ECO:0000256" key="6">
    <source>
        <dbReference type="ARBA" id="ARBA00023136"/>
    </source>
</evidence>
<evidence type="ECO:0000256" key="3">
    <source>
        <dbReference type="ARBA" id="ARBA00022475"/>
    </source>
</evidence>
<accession>A0A1M4WID3</accession>
<reference evidence="9" key="1">
    <citation type="submission" date="2016-11" db="EMBL/GenBank/DDBJ databases">
        <authorList>
            <person name="Varghese N."/>
            <person name="Submissions S."/>
        </authorList>
    </citation>
    <scope>NUCLEOTIDE SEQUENCE [LARGE SCALE GENOMIC DNA]</scope>
    <source>
        <strain evidence="9">DSM 16785</strain>
    </source>
</reference>
<keyword evidence="4 7" id="KW-0812">Transmembrane</keyword>
<feature type="domain" description="ABC transmembrane type-1" evidence="8">
    <location>
        <begin position="107"/>
        <end position="336"/>
    </location>
</feature>
<evidence type="ECO:0000256" key="4">
    <source>
        <dbReference type="ARBA" id="ARBA00022692"/>
    </source>
</evidence>
<dbReference type="AlphaFoldDB" id="A0A1M4WID3"/>
<dbReference type="PANTHER" id="PTHR43163">
    <property type="entry name" value="DIPEPTIDE TRANSPORT SYSTEM PERMEASE PROTEIN DPPB-RELATED"/>
    <property type="match status" value="1"/>
</dbReference>
<dbReference type="CDD" id="cd06261">
    <property type="entry name" value="TM_PBP2"/>
    <property type="match status" value="1"/>
</dbReference>
<comment type="subcellular location">
    <subcellularLocation>
        <location evidence="1 7">Cell membrane</location>
        <topology evidence="1 7">Multi-pass membrane protein</topology>
    </subcellularLocation>
</comment>
<feature type="transmembrane region" description="Helical" evidence="7">
    <location>
        <begin position="115"/>
        <end position="134"/>
    </location>
</feature>
<dbReference type="STRING" id="1122195.SAMN02745164_01178"/>
<dbReference type="EMBL" id="FQUI01000016">
    <property type="protein sequence ID" value="SHE80732.1"/>
    <property type="molecule type" value="Genomic_DNA"/>
</dbReference>
<feature type="transmembrane region" description="Helical" evidence="7">
    <location>
        <begin position="267"/>
        <end position="288"/>
    </location>
</feature>
<dbReference type="Proteomes" id="UP000184334">
    <property type="component" value="Unassembled WGS sequence"/>
</dbReference>
<organism evidence="9 10">
    <name type="scientific">Marinitoga hydrogenitolerans (strain DSM 16785 / JCM 12826 / AT1271)</name>
    <dbReference type="NCBI Taxonomy" id="1122195"/>
    <lineage>
        <taxon>Bacteria</taxon>
        <taxon>Thermotogati</taxon>
        <taxon>Thermotogota</taxon>
        <taxon>Thermotogae</taxon>
        <taxon>Petrotogales</taxon>
        <taxon>Petrotogaceae</taxon>
        <taxon>Marinitoga</taxon>
    </lineage>
</organism>
<feature type="transmembrane region" description="Helical" evidence="7">
    <location>
        <begin position="213"/>
        <end position="232"/>
    </location>
</feature>
<dbReference type="PANTHER" id="PTHR43163:SF6">
    <property type="entry name" value="DIPEPTIDE TRANSPORT SYSTEM PERMEASE PROTEIN DPPB-RELATED"/>
    <property type="match status" value="1"/>
</dbReference>
<feature type="transmembrane region" description="Helical" evidence="7">
    <location>
        <begin position="146"/>
        <end position="167"/>
    </location>
</feature>
<protein>
    <submittedName>
        <fullName evidence="9">Peptide/nickel transport system permease protein</fullName>
    </submittedName>
</protein>
<keyword evidence="5 7" id="KW-1133">Transmembrane helix</keyword>
<dbReference type="PROSITE" id="PS50928">
    <property type="entry name" value="ABC_TM1"/>
    <property type="match status" value="1"/>
</dbReference>
<dbReference type="InterPro" id="IPR045621">
    <property type="entry name" value="BPD_transp_1_N"/>
</dbReference>
<evidence type="ECO:0000256" key="7">
    <source>
        <dbReference type="RuleBase" id="RU363032"/>
    </source>
</evidence>
<keyword evidence="6 7" id="KW-0472">Membrane</keyword>
<evidence type="ECO:0000313" key="10">
    <source>
        <dbReference type="Proteomes" id="UP000184334"/>
    </source>
</evidence>